<reference evidence="4" key="1">
    <citation type="submission" date="2023-06" db="EMBL/GenBank/DDBJ databases">
        <authorList>
            <consortium name="Lawrence Berkeley National Laboratory"/>
            <person name="Ahrendt S."/>
            <person name="Sahu N."/>
            <person name="Indic B."/>
            <person name="Wong-Bajracharya J."/>
            <person name="Merenyi Z."/>
            <person name="Ke H.-M."/>
            <person name="Monk M."/>
            <person name="Kocsube S."/>
            <person name="Drula E."/>
            <person name="Lipzen A."/>
            <person name="Balint B."/>
            <person name="Henrissat B."/>
            <person name="Andreopoulos B."/>
            <person name="Martin F.M."/>
            <person name="Harder C.B."/>
            <person name="Rigling D."/>
            <person name="Ford K.L."/>
            <person name="Foster G.D."/>
            <person name="Pangilinan J."/>
            <person name="Papanicolaou A."/>
            <person name="Barry K."/>
            <person name="LaButti K."/>
            <person name="Viragh M."/>
            <person name="Koriabine M."/>
            <person name="Yan M."/>
            <person name="Riley R."/>
            <person name="Champramary S."/>
            <person name="Plett K.L."/>
            <person name="Tsai I.J."/>
            <person name="Slot J."/>
            <person name="Sipos G."/>
            <person name="Plett J."/>
            <person name="Nagy L.G."/>
            <person name="Grigoriev I.V."/>
        </authorList>
    </citation>
    <scope>NUCLEOTIDE SEQUENCE</scope>
    <source>
        <strain evidence="4">HWK02</strain>
    </source>
</reference>
<evidence type="ECO:0000313" key="4">
    <source>
        <dbReference type="EMBL" id="KAK0489730.1"/>
    </source>
</evidence>
<dbReference type="InterPro" id="IPR052479">
    <property type="entry name" value="GPI-anchor_Adhesion_Reg"/>
</dbReference>
<organism evidence="4 5">
    <name type="scientific">Armillaria luteobubalina</name>
    <dbReference type="NCBI Taxonomy" id="153913"/>
    <lineage>
        <taxon>Eukaryota</taxon>
        <taxon>Fungi</taxon>
        <taxon>Dikarya</taxon>
        <taxon>Basidiomycota</taxon>
        <taxon>Agaricomycotina</taxon>
        <taxon>Agaricomycetes</taxon>
        <taxon>Agaricomycetidae</taxon>
        <taxon>Agaricales</taxon>
        <taxon>Marasmiineae</taxon>
        <taxon>Physalacriaceae</taxon>
        <taxon>Armillaria</taxon>
    </lineage>
</organism>
<comment type="caution">
    <text evidence="4">The sequence shown here is derived from an EMBL/GenBank/DDBJ whole genome shotgun (WGS) entry which is preliminary data.</text>
</comment>
<keyword evidence="1 3" id="KW-0732">Signal</keyword>
<gene>
    <name evidence="4" type="ORF">EDD18DRAFT_577404</name>
</gene>
<protein>
    <recommendedName>
        <fullName evidence="6">Ser-Thr-rich glycosyl-phosphatidyl-inositol-anchored membrane family-domain-containing protein</fullName>
    </recommendedName>
</protein>
<accession>A0AA39PSH0</accession>
<keyword evidence="5" id="KW-1185">Reference proteome</keyword>
<dbReference type="PANTHER" id="PTHR35185">
    <property type="entry name" value="SERINE/THREONINE-RICH PROTEIN ADG2-RELATED"/>
    <property type="match status" value="1"/>
</dbReference>
<name>A0AA39PSH0_9AGAR</name>
<dbReference type="EMBL" id="JAUEPU010000037">
    <property type="protein sequence ID" value="KAK0489730.1"/>
    <property type="molecule type" value="Genomic_DNA"/>
</dbReference>
<dbReference type="AlphaFoldDB" id="A0AA39PSH0"/>
<feature type="chain" id="PRO_5041440656" description="Ser-Thr-rich glycosyl-phosphatidyl-inositol-anchored membrane family-domain-containing protein" evidence="3">
    <location>
        <begin position="16"/>
        <end position="216"/>
    </location>
</feature>
<dbReference type="PANTHER" id="PTHR35185:SF1">
    <property type="entry name" value="UPF0619 GPI-ANCHORED MEMBRANE PROTEIN C1322.10"/>
    <property type="match status" value="1"/>
</dbReference>
<evidence type="ECO:0008006" key="6">
    <source>
        <dbReference type="Google" id="ProtNLM"/>
    </source>
</evidence>
<sequence length="216" mass="22737">MLPVLLLVFLPVALALTISTPTDPVVSASSLTIKWNAAYVDEASFTIELINAAFNRQYAIANNVNSGYGDSELTVLLPAVLPGSGFTLQLVNPGNINDVYAESGQFTVVDANSTSTTTGTGSTDASASTSASSSSSTTASTTRSSSSSSFGVTHSNTITGSSTSSATLVRRFDIKLVCRTILQCCRSLRCRYGYRWDISRGVGVYHCVVIFALPSF</sequence>
<evidence type="ECO:0000256" key="1">
    <source>
        <dbReference type="ARBA" id="ARBA00022729"/>
    </source>
</evidence>
<evidence type="ECO:0000256" key="3">
    <source>
        <dbReference type="SAM" id="SignalP"/>
    </source>
</evidence>
<dbReference type="Proteomes" id="UP001175228">
    <property type="component" value="Unassembled WGS sequence"/>
</dbReference>
<feature type="signal peptide" evidence="3">
    <location>
        <begin position="1"/>
        <end position="15"/>
    </location>
</feature>
<evidence type="ECO:0000313" key="5">
    <source>
        <dbReference type="Proteomes" id="UP001175228"/>
    </source>
</evidence>
<feature type="region of interest" description="Disordered" evidence="2">
    <location>
        <begin position="117"/>
        <end position="154"/>
    </location>
</feature>
<feature type="compositionally biased region" description="Low complexity" evidence="2">
    <location>
        <begin position="117"/>
        <end position="149"/>
    </location>
</feature>
<evidence type="ECO:0000256" key="2">
    <source>
        <dbReference type="SAM" id="MobiDB-lite"/>
    </source>
</evidence>
<proteinExistence type="predicted"/>